<sequence>MGSKSRYTQRHDEHYPPEDGVEKAIYDILTERGPLTAIELWEEVKRRGFPESDARVHASYLADRGWLELTDDCKFRALSERLNPAPTDLF</sequence>
<name>A0A1G2PMI8_9BACT</name>
<evidence type="ECO:0000313" key="1">
    <source>
        <dbReference type="EMBL" id="OHA48822.1"/>
    </source>
</evidence>
<dbReference type="EMBL" id="MHSS01000002">
    <property type="protein sequence ID" value="OHA48822.1"/>
    <property type="molecule type" value="Genomic_DNA"/>
</dbReference>
<comment type="caution">
    <text evidence="1">The sequence shown here is derived from an EMBL/GenBank/DDBJ whole genome shotgun (WGS) entry which is preliminary data.</text>
</comment>
<organism evidence="1 2">
    <name type="scientific">Candidatus Terrybacteria bacterium RIFCSPHIGHO2_01_FULL_48_17</name>
    <dbReference type="NCBI Taxonomy" id="1802362"/>
    <lineage>
        <taxon>Bacteria</taxon>
        <taxon>Candidatus Terryibacteriota</taxon>
    </lineage>
</organism>
<evidence type="ECO:0000313" key="2">
    <source>
        <dbReference type="Proteomes" id="UP000177629"/>
    </source>
</evidence>
<protein>
    <submittedName>
        <fullName evidence="1">Uncharacterized protein</fullName>
    </submittedName>
</protein>
<gene>
    <name evidence="1" type="ORF">A2806_03955</name>
</gene>
<dbReference type="Proteomes" id="UP000177629">
    <property type="component" value="Unassembled WGS sequence"/>
</dbReference>
<accession>A0A1G2PMI8</accession>
<reference evidence="1 2" key="1">
    <citation type="journal article" date="2016" name="Nat. Commun.">
        <title>Thousands of microbial genomes shed light on interconnected biogeochemical processes in an aquifer system.</title>
        <authorList>
            <person name="Anantharaman K."/>
            <person name="Brown C.T."/>
            <person name="Hug L.A."/>
            <person name="Sharon I."/>
            <person name="Castelle C.J."/>
            <person name="Probst A.J."/>
            <person name="Thomas B.C."/>
            <person name="Singh A."/>
            <person name="Wilkins M.J."/>
            <person name="Karaoz U."/>
            <person name="Brodie E.L."/>
            <person name="Williams K.H."/>
            <person name="Hubbard S.S."/>
            <person name="Banfield J.F."/>
        </authorList>
    </citation>
    <scope>NUCLEOTIDE SEQUENCE [LARGE SCALE GENOMIC DNA]</scope>
</reference>
<dbReference type="AlphaFoldDB" id="A0A1G2PMI8"/>
<proteinExistence type="predicted"/>